<reference evidence="2 3" key="1">
    <citation type="submission" date="2024-03" db="EMBL/GenBank/DDBJ databases">
        <title>Adaptation during the transition from Ophiocordyceps entomopathogen to insect associate is accompanied by gene loss and intensified selection.</title>
        <authorList>
            <person name="Ward C.M."/>
            <person name="Onetto C.A."/>
            <person name="Borneman A.R."/>
        </authorList>
    </citation>
    <scope>NUCLEOTIDE SEQUENCE [LARGE SCALE GENOMIC DNA]</scope>
    <source>
        <strain evidence="2">AWRI1</strain>
        <tissue evidence="2">Single Adult Female</tissue>
    </source>
</reference>
<organism evidence="2 3">
    <name type="scientific">Parthenolecanium corni</name>
    <dbReference type="NCBI Taxonomy" id="536013"/>
    <lineage>
        <taxon>Eukaryota</taxon>
        <taxon>Metazoa</taxon>
        <taxon>Ecdysozoa</taxon>
        <taxon>Arthropoda</taxon>
        <taxon>Hexapoda</taxon>
        <taxon>Insecta</taxon>
        <taxon>Pterygota</taxon>
        <taxon>Neoptera</taxon>
        <taxon>Paraneoptera</taxon>
        <taxon>Hemiptera</taxon>
        <taxon>Sternorrhyncha</taxon>
        <taxon>Coccoidea</taxon>
        <taxon>Coccidae</taxon>
        <taxon>Parthenolecanium</taxon>
    </lineage>
</organism>
<dbReference type="InterPro" id="IPR032675">
    <property type="entry name" value="LRR_dom_sf"/>
</dbReference>
<name>A0AAN9Y322_9HEMI</name>
<dbReference type="PANTHER" id="PTHR15140">
    <property type="entry name" value="TUBULIN-SPECIFIC CHAPERONE E"/>
    <property type="match status" value="1"/>
</dbReference>
<comment type="caution">
    <text evidence="2">The sequence shown here is derived from an EMBL/GenBank/DDBJ whole genome shotgun (WGS) entry which is preliminary data.</text>
</comment>
<feature type="domain" description="Ubiquitin-like" evidence="1">
    <location>
        <begin position="360"/>
        <end position="440"/>
    </location>
</feature>
<evidence type="ECO:0000259" key="1">
    <source>
        <dbReference type="Pfam" id="PF14560"/>
    </source>
</evidence>
<evidence type="ECO:0000313" key="3">
    <source>
        <dbReference type="Proteomes" id="UP001367676"/>
    </source>
</evidence>
<dbReference type="Pfam" id="PF14560">
    <property type="entry name" value="Ubiquitin_2"/>
    <property type="match status" value="1"/>
</dbReference>
<dbReference type="Gene3D" id="3.80.10.10">
    <property type="entry name" value="Ribonuclease Inhibitor"/>
    <property type="match status" value="3"/>
</dbReference>
<dbReference type="InterPro" id="IPR000626">
    <property type="entry name" value="Ubiquitin-like_dom"/>
</dbReference>
<dbReference type="Gene3D" id="3.10.20.90">
    <property type="entry name" value="Phosphatidylinositol 3-kinase Catalytic Subunit, Chain A, domain 1"/>
    <property type="match status" value="1"/>
</dbReference>
<dbReference type="FunFam" id="3.80.10.10:FF:000846">
    <property type="entry name" value="Predicted protein"/>
    <property type="match status" value="1"/>
</dbReference>
<accession>A0AAN9Y322</accession>
<gene>
    <name evidence="2" type="ORF">V9T40_005445</name>
</gene>
<dbReference type="SUPFAM" id="SSF52058">
    <property type="entry name" value="L domain-like"/>
    <property type="match status" value="1"/>
</dbReference>
<dbReference type="PANTHER" id="PTHR15140:SF6">
    <property type="entry name" value="TUBULIN-SPECIFIC CHAPERONE COFACTOR E-LIKE PROTEIN"/>
    <property type="match status" value="1"/>
</dbReference>
<evidence type="ECO:0000313" key="2">
    <source>
        <dbReference type="EMBL" id="KAK7588200.1"/>
    </source>
</evidence>
<dbReference type="Proteomes" id="UP001367676">
    <property type="component" value="Unassembled WGS sequence"/>
</dbReference>
<dbReference type="InterPro" id="IPR029071">
    <property type="entry name" value="Ubiquitin-like_domsf"/>
</dbReference>
<proteinExistence type="predicted"/>
<protein>
    <recommendedName>
        <fullName evidence="1">Ubiquitin-like domain-containing protein</fullName>
    </recommendedName>
</protein>
<dbReference type="EMBL" id="JBBCAQ010000023">
    <property type="protein sequence ID" value="KAK7588200.1"/>
    <property type="molecule type" value="Genomic_DNA"/>
</dbReference>
<dbReference type="AlphaFoldDB" id="A0AAN9Y322"/>
<sequence length="443" mass="51220">MPSLLEAINTKYGIYGDEIYDHVPVAIYVPKRSPRKYIPSLLVLNDCDIDSAGHELDLKEKCKTVEDLDLAQNNLSQWNEILTILRIMPKLKFANLSFNDLSEDISCDKQQPELFPSIKSIVLNATHITWKNVTRILKLLPNVEELHLSLNDYNDIDLRDDDGKQLNLPSVKRLHFTGNHVSTWSTIRKLGQAFPRLESLVLADCPVKSLNTAQVTEQQYCRSESQSESSEIASDSAYSSFRHLKFLNLNNTLLEIWDDIDELAKFPALTCLRVLGCPLFADYTKHERRQLLIARLPNITVLNGGGEISTEEREDSERAFIRYYMDKPESDRPERYNELIRIHGKLNPLVDIDLRPERKVKVTVIYDNELQERTIDVYQTVQELKQKLESFANISASKMKLFYLNQHMKHVVGPEHMKFPNKQLYSYNIRNGDEIIVESKKNK</sequence>
<keyword evidence="3" id="KW-1185">Reference proteome</keyword>
<dbReference type="SUPFAM" id="SSF54236">
    <property type="entry name" value="Ubiquitin-like"/>
    <property type="match status" value="1"/>
</dbReference>